<dbReference type="GO" id="GO:0031639">
    <property type="term" value="P:plasminogen activation"/>
    <property type="evidence" value="ECO:0007669"/>
    <property type="project" value="TreeGrafter"/>
</dbReference>
<dbReference type="SMART" id="SM00020">
    <property type="entry name" value="Tryp_SPc"/>
    <property type="match status" value="1"/>
</dbReference>
<comment type="function">
    <text evidence="2">Specifically cleaves the zymogen plasminogen to form the active enzyme plasmin.</text>
</comment>
<dbReference type="InterPro" id="IPR000001">
    <property type="entry name" value="Kringle"/>
</dbReference>
<dbReference type="InterPro" id="IPR013806">
    <property type="entry name" value="Kringle-like"/>
</dbReference>
<feature type="domain" description="Kringle" evidence="23">
    <location>
        <begin position="76"/>
        <end position="149"/>
    </location>
</feature>
<dbReference type="InterPro" id="IPR018056">
    <property type="entry name" value="Kringle_CS"/>
</dbReference>
<dbReference type="EC" id="3.4.21.73" evidence="4"/>
<dbReference type="GO" id="GO:0033628">
    <property type="term" value="P:regulation of cell adhesion mediated by integrin"/>
    <property type="evidence" value="ECO:0007669"/>
    <property type="project" value="TreeGrafter"/>
</dbReference>
<reference evidence="25" key="1">
    <citation type="submission" date="2021-01" db="EMBL/GenBank/DDBJ databases">
        <authorList>
            <person name="Zahm M."/>
            <person name="Roques C."/>
            <person name="Cabau C."/>
            <person name="Klopp C."/>
            <person name="Donnadieu C."/>
            <person name="Jouanno E."/>
            <person name="Lampietro C."/>
            <person name="Louis A."/>
            <person name="Herpin A."/>
            <person name="Echchiki A."/>
            <person name="Berthelot C."/>
            <person name="Parey E."/>
            <person name="Roest-Crollius H."/>
            <person name="Braasch I."/>
            <person name="Postlethwait J."/>
            <person name="Bobe J."/>
            <person name="Montfort J."/>
            <person name="Bouchez O."/>
            <person name="Begum T."/>
            <person name="Mejri S."/>
            <person name="Adams A."/>
            <person name="Chen W.-J."/>
            <person name="Guiguen Y."/>
        </authorList>
    </citation>
    <scope>NUCLEOTIDE SEQUENCE</scope>
    <source>
        <tissue evidence="25">Blood</tissue>
    </source>
</reference>
<evidence type="ECO:0000259" key="24">
    <source>
        <dbReference type="PROSITE" id="PS50240"/>
    </source>
</evidence>
<dbReference type="InterPro" id="IPR018114">
    <property type="entry name" value="TRYPSIN_HIS"/>
</dbReference>
<feature type="disulfide bond" evidence="18">
    <location>
        <begin position="60"/>
        <end position="69"/>
    </location>
</feature>
<evidence type="ECO:0000256" key="19">
    <source>
        <dbReference type="PROSITE-ProRule" id="PRU00121"/>
    </source>
</evidence>
<evidence type="ECO:0000256" key="16">
    <source>
        <dbReference type="ARBA" id="ARBA00036320"/>
    </source>
</evidence>
<evidence type="ECO:0000256" key="5">
    <source>
        <dbReference type="ARBA" id="ARBA00019414"/>
    </source>
</evidence>
<name>A0A8T3DFP7_9TELE</name>
<evidence type="ECO:0000256" key="3">
    <source>
        <dbReference type="ARBA" id="ARBA00004239"/>
    </source>
</evidence>
<dbReference type="InterPro" id="IPR009003">
    <property type="entry name" value="Peptidase_S1_PA"/>
</dbReference>
<dbReference type="SUPFAM" id="SSF57440">
    <property type="entry name" value="Kringle-like"/>
    <property type="match status" value="1"/>
</dbReference>
<dbReference type="PRINTS" id="PR00018">
    <property type="entry name" value="KRINGLE"/>
</dbReference>
<evidence type="ECO:0000256" key="8">
    <source>
        <dbReference type="ARBA" id="ARBA00022572"/>
    </source>
</evidence>
<dbReference type="PROSITE" id="PS00022">
    <property type="entry name" value="EGF_1"/>
    <property type="match status" value="1"/>
</dbReference>
<dbReference type="EC" id="3.4.21.4" evidence="17"/>
<feature type="domain" description="Peptidase S1" evidence="24">
    <location>
        <begin position="165"/>
        <end position="414"/>
    </location>
</feature>
<dbReference type="OrthoDB" id="9406323at2759"/>
<keyword evidence="8 19" id="KW-0420">Kringle</keyword>
<comment type="caution">
    <text evidence="18">Lacks conserved residue(s) required for the propagation of feature annotation.</text>
</comment>
<evidence type="ECO:0000256" key="15">
    <source>
        <dbReference type="ARBA" id="ARBA00023202"/>
    </source>
</evidence>
<dbReference type="CDD" id="cd00108">
    <property type="entry name" value="KR"/>
    <property type="match status" value="1"/>
</dbReference>
<comment type="catalytic activity">
    <reaction evidence="1">
        <text>Specific cleavage of Arg-|-Val bond in plasminogen to form plasmin.</text>
        <dbReference type="EC" id="3.4.21.73"/>
    </reaction>
</comment>
<dbReference type="FunFam" id="2.40.20.10:FF:000001">
    <property type="entry name" value="Urokinase-type plasminogen activator"/>
    <property type="match status" value="1"/>
</dbReference>
<dbReference type="Proteomes" id="UP000829720">
    <property type="component" value="Unassembled WGS sequence"/>
</dbReference>
<dbReference type="Gene3D" id="2.40.10.10">
    <property type="entry name" value="Trypsin-like serine proteases"/>
    <property type="match status" value="2"/>
</dbReference>
<proteinExistence type="predicted"/>
<dbReference type="SUPFAM" id="SSF50494">
    <property type="entry name" value="Trypsin-like serine proteases"/>
    <property type="match status" value="1"/>
</dbReference>
<dbReference type="PROSITE" id="PS00135">
    <property type="entry name" value="TRYPSIN_SER"/>
    <property type="match status" value="1"/>
</dbReference>
<dbReference type="Gene3D" id="2.10.25.10">
    <property type="entry name" value="Laminin"/>
    <property type="match status" value="1"/>
</dbReference>
<dbReference type="InterPro" id="IPR033116">
    <property type="entry name" value="TRYPSIN_SER"/>
</dbReference>
<dbReference type="GO" id="GO:1901701">
    <property type="term" value="P:cellular response to oxygen-containing compound"/>
    <property type="evidence" value="ECO:0007669"/>
    <property type="project" value="UniProtKB-ARBA"/>
</dbReference>
<evidence type="ECO:0000259" key="23">
    <source>
        <dbReference type="PROSITE" id="PS50070"/>
    </source>
</evidence>
<gene>
    <name evidence="25" type="ORF">AGOR_G00114160</name>
</gene>
<dbReference type="PANTHER" id="PTHR24264">
    <property type="entry name" value="TRYPSIN-RELATED"/>
    <property type="match status" value="1"/>
</dbReference>
<dbReference type="Pfam" id="PF00051">
    <property type="entry name" value="Kringle"/>
    <property type="match status" value="1"/>
</dbReference>
<evidence type="ECO:0000256" key="12">
    <source>
        <dbReference type="ARBA" id="ARBA00022825"/>
    </source>
</evidence>
<dbReference type="PROSITE" id="PS00021">
    <property type="entry name" value="KRINGLE_1"/>
    <property type="match status" value="1"/>
</dbReference>
<dbReference type="InterPro" id="IPR001314">
    <property type="entry name" value="Peptidase_S1A"/>
</dbReference>
<dbReference type="AlphaFoldDB" id="A0A8T3DFP7"/>
<dbReference type="GO" id="GO:0005615">
    <property type="term" value="C:extracellular space"/>
    <property type="evidence" value="ECO:0007669"/>
    <property type="project" value="TreeGrafter"/>
</dbReference>
<dbReference type="InterPro" id="IPR001254">
    <property type="entry name" value="Trypsin_dom"/>
</dbReference>
<dbReference type="CDD" id="cd00190">
    <property type="entry name" value="Tryp_SPc"/>
    <property type="match status" value="1"/>
</dbReference>
<keyword evidence="10 21" id="KW-0732">Signal</keyword>
<keyword evidence="11 20" id="KW-0378">Hydrolase</keyword>
<dbReference type="PRINTS" id="PR00722">
    <property type="entry name" value="CHYMOTRYPSIN"/>
</dbReference>
<dbReference type="PANTHER" id="PTHR24264:SF38">
    <property type="entry name" value="UROKINASE-TYPE PLASMINOGEN ACTIVATOR"/>
    <property type="match status" value="1"/>
</dbReference>
<dbReference type="PROSITE" id="PS00134">
    <property type="entry name" value="TRYPSIN_HIS"/>
    <property type="match status" value="1"/>
</dbReference>
<keyword evidence="7 18" id="KW-0245">EGF-like domain</keyword>
<keyword evidence="15" id="KW-0617">Plasminogen activation</keyword>
<keyword evidence="13" id="KW-0865">Zymogen</keyword>
<evidence type="ECO:0000256" key="21">
    <source>
        <dbReference type="SAM" id="SignalP"/>
    </source>
</evidence>
<dbReference type="EMBL" id="JAERUA010000010">
    <property type="protein sequence ID" value="KAI1894277.1"/>
    <property type="molecule type" value="Genomic_DNA"/>
</dbReference>
<keyword evidence="26" id="KW-1185">Reference proteome</keyword>
<dbReference type="GO" id="GO:0033993">
    <property type="term" value="P:response to lipid"/>
    <property type="evidence" value="ECO:0007669"/>
    <property type="project" value="UniProtKB-ARBA"/>
</dbReference>
<feature type="signal peptide" evidence="21">
    <location>
        <begin position="1"/>
        <end position="16"/>
    </location>
</feature>
<comment type="subcellular location">
    <subcellularLocation>
        <location evidence="3">Secreted</location>
        <location evidence="3">Extracellular space</location>
    </subcellularLocation>
</comment>
<accession>A0A8T3DFP7</accession>
<evidence type="ECO:0000256" key="18">
    <source>
        <dbReference type="PROSITE-ProRule" id="PRU00076"/>
    </source>
</evidence>
<organism evidence="25 26">
    <name type="scientific">Albula goreensis</name>
    <dbReference type="NCBI Taxonomy" id="1534307"/>
    <lineage>
        <taxon>Eukaryota</taxon>
        <taxon>Metazoa</taxon>
        <taxon>Chordata</taxon>
        <taxon>Craniata</taxon>
        <taxon>Vertebrata</taxon>
        <taxon>Euteleostomi</taxon>
        <taxon>Actinopterygii</taxon>
        <taxon>Neopterygii</taxon>
        <taxon>Teleostei</taxon>
        <taxon>Albuliformes</taxon>
        <taxon>Albulidae</taxon>
        <taxon>Albula</taxon>
    </lineage>
</organism>
<dbReference type="Pfam" id="PF00089">
    <property type="entry name" value="Trypsin"/>
    <property type="match status" value="1"/>
</dbReference>
<evidence type="ECO:0000256" key="2">
    <source>
        <dbReference type="ARBA" id="ARBA00004018"/>
    </source>
</evidence>
<evidence type="ECO:0000256" key="13">
    <source>
        <dbReference type="ARBA" id="ARBA00023145"/>
    </source>
</evidence>
<dbReference type="InterPro" id="IPR038178">
    <property type="entry name" value="Kringle_sf"/>
</dbReference>
<keyword evidence="12 20" id="KW-0720">Serine protease</keyword>
<evidence type="ECO:0000256" key="1">
    <source>
        <dbReference type="ARBA" id="ARBA00000942"/>
    </source>
</evidence>
<keyword evidence="14 18" id="KW-1015">Disulfide bond</keyword>
<dbReference type="InterPro" id="IPR043504">
    <property type="entry name" value="Peptidase_S1_PA_chymotrypsin"/>
</dbReference>
<evidence type="ECO:0000256" key="7">
    <source>
        <dbReference type="ARBA" id="ARBA00022536"/>
    </source>
</evidence>
<comment type="catalytic activity">
    <reaction evidence="16">
        <text>Preferential cleavage: Arg-|-Xaa, Lys-|-Xaa.</text>
        <dbReference type="EC" id="3.4.21.4"/>
    </reaction>
</comment>
<dbReference type="GO" id="GO:0004252">
    <property type="term" value="F:serine-type endopeptidase activity"/>
    <property type="evidence" value="ECO:0007669"/>
    <property type="project" value="UniProtKB-EC"/>
</dbReference>
<evidence type="ECO:0000256" key="17">
    <source>
        <dbReference type="ARBA" id="ARBA00038868"/>
    </source>
</evidence>
<keyword evidence="6" id="KW-0964">Secreted</keyword>
<dbReference type="PROSITE" id="PS01186">
    <property type="entry name" value="EGF_2"/>
    <property type="match status" value="1"/>
</dbReference>
<dbReference type="Gene3D" id="2.40.20.10">
    <property type="entry name" value="Plasminogen Kringle 4"/>
    <property type="match status" value="1"/>
</dbReference>
<dbReference type="PROSITE" id="PS50240">
    <property type="entry name" value="TRYPSIN_DOM"/>
    <property type="match status" value="1"/>
</dbReference>
<keyword evidence="9 20" id="KW-0645">Protease</keyword>
<dbReference type="InterPro" id="IPR050127">
    <property type="entry name" value="Serine_Proteases_S1"/>
</dbReference>
<evidence type="ECO:0000256" key="14">
    <source>
        <dbReference type="ARBA" id="ARBA00023157"/>
    </source>
</evidence>
<dbReference type="SMART" id="SM00130">
    <property type="entry name" value="KR"/>
    <property type="match status" value="1"/>
</dbReference>
<evidence type="ECO:0000256" key="10">
    <source>
        <dbReference type="ARBA" id="ARBA00022729"/>
    </source>
</evidence>
<evidence type="ECO:0000256" key="6">
    <source>
        <dbReference type="ARBA" id="ARBA00022525"/>
    </source>
</evidence>
<feature type="domain" description="EGF-like" evidence="22">
    <location>
        <begin position="27"/>
        <end position="70"/>
    </location>
</feature>
<dbReference type="FunFam" id="2.40.10.10:FF:000003">
    <property type="entry name" value="Transmembrane serine protease 3"/>
    <property type="match status" value="1"/>
</dbReference>
<dbReference type="PROSITE" id="PS50070">
    <property type="entry name" value="KRINGLE_2"/>
    <property type="match status" value="1"/>
</dbReference>
<dbReference type="InterPro" id="IPR000742">
    <property type="entry name" value="EGF"/>
</dbReference>
<evidence type="ECO:0000256" key="4">
    <source>
        <dbReference type="ARBA" id="ARBA00013183"/>
    </source>
</evidence>
<feature type="chain" id="PRO_5035831026" description="Urokinase-type plasminogen activator" evidence="21">
    <location>
        <begin position="17"/>
        <end position="427"/>
    </location>
</feature>
<evidence type="ECO:0000259" key="22">
    <source>
        <dbReference type="PROSITE" id="PS50026"/>
    </source>
</evidence>
<dbReference type="PROSITE" id="PS50026">
    <property type="entry name" value="EGF_3"/>
    <property type="match status" value="1"/>
</dbReference>
<evidence type="ECO:0000313" key="26">
    <source>
        <dbReference type="Proteomes" id="UP000829720"/>
    </source>
</evidence>
<comment type="caution">
    <text evidence="25">The sequence shown here is derived from an EMBL/GenBank/DDBJ whole genome shotgun (WGS) entry which is preliminary data.</text>
</comment>
<sequence length="427" mass="48001">MKLLVLLSLMVATVTSVSLRDWMKQLNVETRTPWNSGSKCLNGGTAYPLYENVREWFCVCPRGFSGRRCDVDESARCIRGDGQDYRGKVSQSENGKRCLAWNFVDVQFGLSLGLEEHNYCRNPDSSARPWCWVRRGRRVTKQYCEIPQCDNFSTCGERSQKQYKVVGGTVTTVEKHPWITSIFQRSRSSRSPVFLCGGTLISPCWVLSAAHCFPDGMHTSVRRLSVVLGKNAINETDASREQEFEVEEVIPHEGFDNSEGNFNNDIALLKIRRSGGQCAEETATVRTVCLPPEHRMLPPGVSCDVVGYGKESDKLWYNSQYLREAKLNILNQDVCSEKQYYGNLLTDNMFCAGSPDWTRDACKGDSGGPLVCEVDNRVFLFGVVSWGDGCSKEFRPGVYTKVTNYNSWIEEKTGLSSITAGSMYPEK</sequence>
<evidence type="ECO:0000256" key="9">
    <source>
        <dbReference type="ARBA" id="ARBA00022670"/>
    </source>
</evidence>
<evidence type="ECO:0000256" key="11">
    <source>
        <dbReference type="ARBA" id="ARBA00022801"/>
    </source>
</evidence>
<evidence type="ECO:0000256" key="20">
    <source>
        <dbReference type="RuleBase" id="RU363034"/>
    </source>
</evidence>
<evidence type="ECO:0000313" key="25">
    <source>
        <dbReference type="EMBL" id="KAI1894277.1"/>
    </source>
</evidence>
<protein>
    <recommendedName>
        <fullName evidence="5">Urokinase-type plasminogen activator</fullName>
        <ecNumber evidence="17">3.4.21.4</ecNumber>
        <ecNumber evidence="4">3.4.21.73</ecNumber>
    </recommendedName>
</protein>